<feature type="transmembrane region" description="Helical" evidence="1">
    <location>
        <begin position="255"/>
        <end position="276"/>
    </location>
</feature>
<feature type="transmembrane region" description="Helical" evidence="1">
    <location>
        <begin position="108"/>
        <end position="126"/>
    </location>
</feature>
<keyword evidence="1" id="KW-0472">Membrane</keyword>
<feature type="transmembrane region" description="Helical" evidence="1">
    <location>
        <begin position="220"/>
        <end position="243"/>
    </location>
</feature>
<comment type="caution">
    <text evidence="2">The sequence shown here is derived from an EMBL/GenBank/DDBJ whole genome shotgun (WGS) entry which is preliminary data.</text>
</comment>
<feature type="transmembrane region" description="Helical" evidence="1">
    <location>
        <begin position="288"/>
        <end position="321"/>
    </location>
</feature>
<feature type="transmembrane region" description="Helical" evidence="1">
    <location>
        <begin position="50"/>
        <end position="71"/>
    </location>
</feature>
<keyword evidence="1" id="KW-1133">Transmembrane helix</keyword>
<dbReference type="Gene3D" id="1.20.1250.20">
    <property type="entry name" value="MFS general substrate transporter like domains"/>
    <property type="match status" value="1"/>
</dbReference>
<gene>
    <name evidence="2" type="ORF">CLV40_11269</name>
</gene>
<dbReference type="RefSeq" id="WP_104480795.1">
    <property type="nucleotide sequence ID" value="NZ_CP154825.1"/>
</dbReference>
<proteinExistence type="predicted"/>
<dbReference type="GO" id="GO:0022857">
    <property type="term" value="F:transmembrane transporter activity"/>
    <property type="evidence" value="ECO:0007669"/>
    <property type="project" value="InterPro"/>
</dbReference>
<dbReference type="InterPro" id="IPR036259">
    <property type="entry name" value="MFS_trans_sf"/>
</dbReference>
<accession>A0A2S6GKP1</accession>
<dbReference type="Pfam" id="PF07690">
    <property type="entry name" value="MFS_1"/>
    <property type="match status" value="1"/>
</dbReference>
<reference evidence="2 3" key="1">
    <citation type="submission" date="2018-02" db="EMBL/GenBank/DDBJ databases">
        <title>Genomic Encyclopedia of Archaeal and Bacterial Type Strains, Phase II (KMG-II): from individual species to whole genera.</title>
        <authorList>
            <person name="Goeker M."/>
        </authorList>
    </citation>
    <scope>NUCLEOTIDE SEQUENCE [LARGE SCALE GENOMIC DNA]</scope>
    <source>
        <strain evidence="2 3">YU 961-1</strain>
    </source>
</reference>
<protein>
    <submittedName>
        <fullName evidence="2">Putative MFS family arabinose efflux permease</fullName>
    </submittedName>
</protein>
<dbReference type="Proteomes" id="UP000239203">
    <property type="component" value="Unassembled WGS sequence"/>
</dbReference>
<dbReference type="InterPro" id="IPR011701">
    <property type="entry name" value="MFS"/>
</dbReference>
<feature type="transmembrane region" description="Helical" evidence="1">
    <location>
        <begin position="373"/>
        <end position="392"/>
    </location>
</feature>
<organism evidence="2 3">
    <name type="scientific">Actinokineospora auranticolor</name>
    <dbReference type="NCBI Taxonomy" id="155976"/>
    <lineage>
        <taxon>Bacteria</taxon>
        <taxon>Bacillati</taxon>
        <taxon>Actinomycetota</taxon>
        <taxon>Actinomycetes</taxon>
        <taxon>Pseudonocardiales</taxon>
        <taxon>Pseudonocardiaceae</taxon>
        <taxon>Actinokineospora</taxon>
    </lineage>
</organism>
<feature type="transmembrane region" description="Helical" evidence="1">
    <location>
        <begin position="21"/>
        <end position="44"/>
    </location>
</feature>
<dbReference type="PANTHER" id="PTHR23542">
    <property type="match status" value="1"/>
</dbReference>
<keyword evidence="1" id="KW-0812">Transmembrane</keyword>
<feature type="transmembrane region" description="Helical" evidence="1">
    <location>
        <begin position="176"/>
        <end position="199"/>
    </location>
</feature>
<dbReference type="AlphaFoldDB" id="A0A2S6GKP1"/>
<dbReference type="EMBL" id="PTIX01000012">
    <property type="protein sequence ID" value="PPK65808.1"/>
    <property type="molecule type" value="Genomic_DNA"/>
</dbReference>
<feature type="transmembrane region" description="Helical" evidence="1">
    <location>
        <begin position="83"/>
        <end position="102"/>
    </location>
</feature>
<name>A0A2S6GKP1_9PSEU</name>
<dbReference type="OrthoDB" id="5171875at2"/>
<dbReference type="PANTHER" id="PTHR23542:SF1">
    <property type="entry name" value="MAJOR FACILITATOR SUPERFAMILY (MFS) PROFILE DOMAIN-CONTAINING PROTEIN"/>
    <property type="match status" value="1"/>
</dbReference>
<dbReference type="SUPFAM" id="SSF103473">
    <property type="entry name" value="MFS general substrate transporter"/>
    <property type="match status" value="1"/>
</dbReference>
<feature type="transmembrane region" description="Helical" evidence="1">
    <location>
        <begin position="147"/>
        <end position="170"/>
    </location>
</feature>
<evidence type="ECO:0000313" key="2">
    <source>
        <dbReference type="EMBL" id="PPK65808.1"/>
    </source>
</evidence>
<evidence type="ECO:0000313" key="3">
    <source>
        <dbReference type="Proteomes" id="UP000239203"/>
    </source>
</evidence>
<sequence length="412" mass="42431">MSHSTRPADYRAALTTPGARGPVVASLLGRLPIAMVGLSLLLYVQNRTGSIATASLVSAGSLIGVAIGSAAQSRIMDRAGPSRPLLVTASLFAVFVALTIVAVERHAATFSLVVLGFAVGLTEPMVGSASRAMWTRLVPPGPTRDAALVYEAISLEVFFIAGPAVSGLLIRLPWPGAGVVVGAACLVIGAVWFALTATIRQSRPERTGRKSTLLGPLAHPGMRTVAIAAMGFGAVIGFVEVAIPAAAIRAGDPGAGGLLLGLLSISSVAFGVVYGLRPWPRPIELRMPVLLGGFAVMVGLLAIPTSMLWLALVTLVAGLLVTPQATTHSAVLEVVAPPETATEAFGWVITSVTVGIALGQLTSGQLVKYVGLWSSYVAATLMGLAFAAVVYARRKTVTRYSDATEREPALAV</sequence>
<keyword evidence="3" id="KW-1185">Reference proteome</keyword>
<evidence type="ECO:0000256" key="1">
    <source>
        <dbReference type="SAM" id="Phobius"/>
    </source>
</evidence>